<proteinExistence type="predicted"/>
<feature type="compositionally biased region" description="Pro residues" evidence="1">
    <location>
        <begin position="1"/>
        <end position="11"/>
    </location>
</feature>
<reference evidence="2" key="1">
    <citation type="journal article" date="2019" name="Sci. Rep.">
        <title>Draft genome of Tanacetum cinerariifolium, the natural source of mosquito coil.</title>
        <authorList>
            <person name="Yamashiro T."/>
            <person name="Shiraishi A."/>
            <person name="Satake H."/>
            <person name="Nakayama K."/>
        </authorList>
    </citation>
    <scope>NUCLEOTIDE SEQUENCE</scope>
</reference>
<accession>A0A699RY86</accession>
<feature type="region of interest" description="Disordered" evidence="1">
    <location>
        <begin position="144"/>
        <end position="164"/>
    </location>
</feature>
<dbReference type="EMBL" id="BKCJ011124397">
    <property type="protein sequence ID" value="GFC90082.1"/>
    <property type="molecule type" value="Genomic_DNA"/>
</dbReference>
<feature type="non-terminal residue" evidence="2">
    <location>
        <position position="1"/>
    </location>
</feature>
<name>A0A699RY86_TANCI</name>
<feature type="non-terminal residue" evidence="2">
    <location>
        <position position="201"/>
    </location>
</feature>
<feature type="compositionally biased region" description="Low complexity" evidence="1">
    <location>
        <begin position="12"/>
        <end position="23"/>
    </location>
</feature>
<feature type="compositionally biased region" description="Pro residues" evidence="1">
    <location>
        <begin position="51"/>
        <end position="68"/>
    </location>
</feature>
<feature type="region of interest" description="Disordered" evidence="1">
    <location>
        <begin position="176"/>
        <end position="201"/>
    </location>
</feature>
<dbReference type="AlphaFoldDB" id="A0A699RY86"/>
<evidence type="ECO:0000313" key="2">
    <source>
        <dbReference type="EMBL" id="GFC90082.1"/>
    </source>
</evidence>
<evidence type="ECO:0000256" key="1">
    <source>
        <dbReference type="SAM" id="MobiDB-lite"/>
    </source>
</evidence>
<gene>
    <name evidence="2" type="ORF">Tci_862052</name>
</gene>
<comment type="caution">
    <text evidence="2">The sequence shown here is derived from an EMBL/GenBank/DDBJ whole genome shotgun (WGS) entry which is preliminary data.</text>
</comment>
<feature type="compositionally biased region" description="Low complexity" evidence="1">
    <location>
        <begin position="177"/>
        <end position="192"/>
    </location>
</feature>
<sequence>VSPPPPPPNVPPSHTSSSTPGPSFAAQDTPVTKPTPVRDPTPSLVREPTPFRKPTPDSPRPPSPPPYPRSEEVGPATSTRPPKQEIDLDALHKLARMSLGGDSTVEAAYTIYKASQDAHASSDAGHDPAEVPADTIMPFKRTSTTRRRLRKPFTSSASEHFPENISAVKDTLPASEGIPAAAPTIPAGSTTISAGSSMNTA</sequence>
<feature type="region of interest" description="Disordered" evidence="1">
    <location>
        <begin position="1"/>
        <end position="86"/>
    </location>
</feature>
<organism evidence="2">
    <name type="scientific">Tanacetum cinerariifolium</name>
    <name type="common">Dalmatian daisy</name>
    <name type="synonym">Chrysanthemum cinerariifolium</name>
    <dbReference type="NCBI Taxonomy" id="118510"/>
    <lineage>
        <taxon>Eukaryota</taxon>
        <taxon>Viridiplantae</taxon>
        <taxon>Streptophyta</taxon>
        <taxon>Embryophyta</taxon>
        <taxon>Tracheophyta</taxon>
        <taxon>Spermatophyta</taxon>
        <taxon>Magnoliopsida</taxon>
        <taxon>eudicotyledons</taxon>
        <taxon>Gunneridae</taxon>
        <taxon>Pentapetalae</taxon>
        <taxon>asterids</taxon>
        <taxon>campanulids</taxon>
        <taxon>Asterales</taxon>
        <taxon>Asteraceae</taxon>
        <taxon>Asteroideae</taxon>
        <taxon>Anthemideae</taxon>
        <taxon>Anthemidinae</taxon>
        <taxon>Tanacetum</taxon>
    </lineage>
</organism>
<protein>
    <submittedName>
        <fullName evidence="2">Uncharacterized protein</fullName>
    </submittedName>
</protein>